<protein>
    <submittedName>
        <fullName evidence="2">Uncharacterized protein</fullName>
    </submittedName>
</protein>
<accession>A0ABW1ZJF7</accession>
<gene>
    <name evidence="2" type="ORF">ACFP90_12340</name>
</gene>
<comment type="caution">
    <text evidence="2">The sequence shown here is derived from an EMBL/GenBank/DDBJ whole genome shotgun (WGS) entry which is preliminary data.</text>
</comment>
<evidence type="ECO:0000313" key="2">
    <source>
        <dbReference type="EMBL" id="MFC6661044.1"/>
    </source>
</evidence>
<evidence type="ECO:0000256" key="1">
    <source>
        <dbReference type="SAM" id="MobiDB-lite"/>
    </source>
</evidence>
<sequence length="116" mass="12913">MVAYLNLDNLQNHAAFSARSADIAEAFATQIAALLAAQRRQAQEAARRRELEGLLSVTAALREVAHSAQAQGCWRSRRRRCWAPPRPRCGARPRISPRCPGPRTKPWPGRPWPPAP</sequence>
<proteinExistence type="predicted"/>
<feature type="compositionally biased region" description="Pro residues" evidence="1">
    <location>
        <begin position="99"/>
        <end position="116"/>
    </location>
</feature>
<reference evidence="3" key="1">
    <citation type="journal article" date="2019" name="Int. J. Syst. Evol. Microbiol.">
        <title>The Global Catalogue of Microorganisms (GCM) 10K type strain sequencing project: providing services to taxonomists for standard genome sequencing and annotation.</title>
        <authorList>
            <consortium name="The Broad Institute Genomics Platform"/>
            <consortium name="The Broad Institute Genome Sequencing Center for Infectious Disease"/>
            <person name="Wu L."/>
            <person name="Ma J."/>
        </authorList>
    </citation>
    <scope>NUCLEOTIDE SEQUENCE [LARGE SCALE GENOMIC DNA]</scope>
    <source>
        <strain evidence="3">CCUG 63830</strain>
    </source>
</reference>
<organism evidence="2 3">
    <name type="scientific">Deinococcus multiflagellatus</name>
    <dbReference type="NCBI Taxonomy" id="1656887"/>
    <lineage>
        <taxon>Bacteria</taxon>
        <taxon>Thermotogati</taxon>
        <taxon>Deinococcota</taxon>
        <taxon>Deinococci</taxon>
        <taxon>Deinococcales</taxon>
        <taxon>Deinococcaceae</taxon>
        <taxon>Deinococcus</taxon>
    </lineage>
</organism>
<feature type="region of interest" description="Disordered" evidence="1">
    <location>
        <begin position="86"/>
        <end position="116"/>
    </location>
</feature>
<evidence type="ECO:0000313" key="3">
    <source>
        <dbReference type="Proteomes" id="UP001596317"/>
    </source>
</evidence>
<dbReference type="EMBL" id="JBHSWB010000001">
    <property type="protein sequence ID" value="MFC6661044.1"/>
    <property type="molecule type" value="Genomic_DNA"/>
</dbReference>
<name>A0ABW1ZJF7_9DEIO</name>
<dbReference type="RefSeq" id="WP_380056354.1">
    <property type="nucleotide sequence ID" value="NZ_JBHSWB010000001.1"/>
</dbReference>
<keyword evidence="3" id="KW-1185">Reference proteome</keyword>
<dbReference type="Proteomes" id="UP001596317">
    <property type="component" value="Unassembled WGS sequence"/>
</dbReference>